<evidence type="ECO:0000313" key="2">
    <source>
        <dbReference type="EMBL" id="EEF14620.1"/>
    </source>
</evidence>
<keyword evidence="3" id="KW-1185">Reference proteome</keyword>
<evidence type="ECO:0000313" key="3">
    <source>
        <dbReference type="Proteomes" id="UP000003082"/>
    </source>
</evidence>
<dbReference type="STRING" id="553218.CAMRE0001_1294"/>
<reference evidence="2 3" key="1">
    <citation type="submission" date="2008-08" db="EMBL/GenBank/DDBJ databases">
        <authorList>
            <person name="Madupu R."/>
            <person name="Durkin A.S."/>
            <person name="Torralba M."/>
            <person name="Methe B."/>
            <person name="Sutton G.G."/>
            <person name="Strausberg R.L."/>
            <person name="Nelson K.E."/>
        </authorList>
    </citation>
    <scope>NUCLEOTIDE SEQUENCE [LARGE SCALE GENOMIC DNA]</scope>
    <source>
        <strain evidence="2 3">RM3267</strain>
    </source>
</reference>
<organism evidence="2 3">
    <name type="scientific">Campylobacter rectus RM3267</name>
    <dbReference type="NCBI Taxonomy" id="553218"/>
    <lineage>
        <taxon>Bacteria</taxon>
        <taxon>Pseudomonadati</taxon>
        <taxon>Campylobacterota</taxon>
        <taxon>Epsilonproteobacteria</taxon>
        <taxon>Campylobacterales</taxon>
        <taxon>Campylobacteraceae</taxon>
        <taxon>Campylobacter</taxon>
    </lineage>
</organism>
<feature type="transmembrane region" description="Helical" evidence="1">
    <location>
        <begin position="18"/>
        <end position="38"/>
    </location>
</feature>
<dbReference type="Proteomes" id="UP000003082">
    <property type="component" value="Unassembled WGS sequence"/>
</dbReference>
<comment type="caution">
    <text evidence="2">The sequence shown here is derived from an EMBL/GenBank/DDBJ whole genome shotgun (WGS) entry which is preliminary data.</text>
</comment>
<dbReference type="AlphaFoldDB" id="B9CZY6"/>
<dbReference type="EMBL" id="ACFU01000005">
    <property type="protein sequence ID" value="EEF14620.1"/>
    <property type="molecule type" value="Genomic_DNA"/>
</dbReference>
<accession>B9CZY6</accession>
<sequence>MANLHCDPRRLRFYLRRFCINFTVWIFAISYRVSLLPYVFDERAGYVIAALCLSLFDDTARQIRLSSQIPLPSLHQIYSHYRTDKLICADLSS</sequence>
<evidence type="ECO:0000256" key="1">
    <source>
        <dbReference type="SAM" id="Phobius"/>
    </source>
</evidence>
<name>B9CZY6_CAMRE</name>
<keyword evidence="1" id="KW-0472">Membrane</keyword>
<keyword evidence="1" id="KW-1133">Transmembrane helix</keyword>
<gene>
    <name evidence="2" type="ORF">CAMRE0001_1294</name>
</gene>
<keyword evidence="1" id="KW-0812">Transmembrane</keyword>
<proteinExistence type="predicted"/>
<protein>
    <submittedName>
        <fullName evidence="2">Uncharacterized protein</fullName>
    </submittedName>
</protein>